<dbReference type="InterPro" id="IPR029063">
    <property type="entry name" value="SAM-dependent_MTases_sf"/>
</dbReference>
<evidence type="ECO:0000256" key="8">
    <source>
        <dbReference type="RuleBase" id="RU000417"/>
    </source>
</evidence>
<dbReference type="EMBL" id="JBHULI010000002">
    <property type="protein sequence ID" value="MFD2531350.1"/>
    <property type="molecule type" value="Genomic_DNA"/>
</dbReference>
<evidence type="ECO:0000256" key="2">
    <source>
        <dbReference type="ARBA" id="ARBA00022679"/>
    </source>
</evidence>
<accession>A0ABW5JG84</accession>
<dbReference type="CDD" id="cd00315">
    <property type="entry name" value="Cyt_C5_DNA_methylase"/>
    <property type="match status" value="1"/>
</dbReference>
<proteinExistence type="inferred from homology"/>
<dbReference type="Gene3D" id="3.40.50.150">
    <property type="entry name" value="Vaccinia Virus protein VP39"/>
    <property type="match status" value="1"/>
</dbReference>
<comment type="caution">
    <text evidence="9">The sequence shown here is derived from an EMBL/GenBank/DDBJ whole genome shotgun (WGS) entry which is preliminary data.</text>
</comment>
<feature type="active site" evidence="6">
    <location>
        <position position="73"/>
    </location>
</feature>
<dbReference type="PANTHER" id="PTHR46098">
    <property type="entry name" value="TRNA (CYTOSINE(38)-C(5))-METHYLTRANSFERASE"/>
    <property type="match status" value="1"/>
</dbReference>
<protein>
    <recommendedName>
        <fullName evidence="8">Cytosine-specific methyltransferase</fullName>
        <ecNumber evidence="8">2.1.1.37</ecNumber>
    </recommendedName>
</protein>
<evidence type="ECO:0000256" key="1">
    <source>
        <dbReference type="ARBA" id="ARBA00022603"/>
    </source>
</evidence>
<evidence type="ECO:0000256" key="6">
    <source>
        <dbReference type="PROSITE-ProRule" id="PRU01016"/>
    </source>
</evidence>
<evidence type="ECO:0000256" key="4">
    <source>
        <dbReference type="ARBA" id="ARBA00022747"/>
    </source>
</evidence>
<dbReference type="NCBIfam" id="TIGR00675">
    <property type="entry name" value="dcm"/>
    <property type="match status" value="1"/>
</dbReference>
<evidence type="ECO:0000313" key="10">
    <source>
        <dbReference type="Proteomes" id="UP001597460"/>
    </source>
</evidence>
<keyword evidence="2 6" id="KW-0808">Transferase</keyword>
<dbReference type="PROSITE" id="PS51679">
    <property type="entry name" value="SAM_MT_C5"/>
    <property type="match status" value="1"/>
</dbReference>
<dbReference type="InterPro" id="IPR001525">
    <property type="entry name" value="C5_MeTfrase"/>
</dbReference>
<evidence type="ECO:0000256" key="7">
    <source>
        <dbReference type="RuleBase" id="RU000416"/>
    </source>
</evidence>
<dbReference type="InterPro" id="IPR018117">
    <property type="entry name" value="C5_DNA_meth_AS"/>
</dbReference>
<name>A0ABW5JG84_9BACT</name>
<dbReference type="Pfam" id="PF00145">
    <property type="entry name" value="DNA_methylase"/>
    <property type="match status" value="1"/>
</dbReference>
<dbReference type="PANTHER" id="PTHR46098:SF1">
    <property type="entry name" value="TRNA (CYTOSINE(38)-C(5))-METHYLTRANSFERASE"/>
    <property type="match status" value="1"/>
</dbReference>
<evidence type="ECO:0000313" key="9">
    <source>
        <dbReference type="EMBL" id="MFD2531350.1"/>
    </source>
</evidence>
<dbReference type="Proteomes" id="UP001597460">
    <property type="component" value="Unassembled WGS sequence"/>
</dbReference>
<comment type="similarity">
    <text evidence="6 7">Belongs to the class I-like SAM-binding methyltransferase superfamily. C5-methyltransferase family.</text>
</comment>
<evidence type="ECO:0000256" key="5">
    <source>
        <dbReference type="ARBA" id="ARBA00047422"/>
    </source>
</evidence>
<dbReference type="GO" id="GO:0032259">
    <property type="term" value="P:methylation"/>
    <property type="evidence" value="ECO:0007669"/>
    <property type="project" value="UniProtKB-KW"/>
</dbReference>
<dbReference type="PRINTS" id="PR00105">
    <property type="entry name" value="C5METTRFRASE"/>
</dbReference>
<keyword evidence="3 6" id="KW-0949">S-adenosyl-L-methionine</keyword>
<evidence type="ECO:0000256" key="3">
    <source>
        <dbReference type="ARBA" id="ARBA00022691"/>
    </source>
</evidence>
<dbReference type="Gene3D" id="3.90.120.10">
    <property type="entry name" value="DNA Methylase, subunit A, domain 2"/>
    <property type="match status" value="1"/>
</dbReference>
<dbReference type="SUPFAM" id="SSF53335">
    <property type="entry name" value="S-adenosyl-L-methionine-dependent methyltransferases"/>
    <property type="match status" value="1"/>
</dbReference>
<gene>
    <name evidence="9" type="primary">dcm</name>
    <name evidence="9" type="ORF">ACFSVN_02705</name>
</gene>
<keyword evidence="10" id="KW-1185">Reference proteome</keyword>
<comment type="catalytic activity">
    <reaction evidence="5 8">
        <text>a 2'-deoxycytidine in DNA + S-adenosyl-L-methionine = a 5-methyl-2'-deoxycytidine in DNA + S-adenosyl-L-homocysteine + H(+)</text>
        <dbReference type="Rhea" id="RHEA:13681"/>
        <dbReference type="Rhea" id="RHEA-COMP:11369"/>
        <dbReference type="Rhea" id="RHEA-COMP:11370"/>
        <dbReference type="ChEBI" id="CHEBI:15378"/>
        <dbReference type="ChEBI" id="CHEBI:57856"/>
        <dbReference type="ChEBI" id="CHEBI:59789"/>
        <dbReference type="ChEBI" id="CHEBI:85452"/>
        <dbReference type="ChEBI" id="CHEBI:85454"/>
        <dbReference type="EC" id="2.1.1.37"/>
    </reaction>
</comment>
<dbReference type="EC" id="2.1.1.37" evidence="8"/>
<organism evidence="9 10">
    <name type="scientific">Gracilimonas halophila</name>
    <dbReference type="NCBI Taxonomy" id="1834464"/>
    <lineage>
        <taxon>Bacteria</taxon>
        <taxon>Pseudomonadati</taxon>
        <taxon>Balneolota</taxon>
        <taxon>Balneolia</taxon>
        <taxon>Balneolales</taxon>
        <taxon>Balneolaceae</taxon>
        <taxon>Gracilimonas</taxon>
    </lineage>
</organism>
<dbReference type="RefSeq" id="WP_390298222.1">
    <property type="nucleotide sequence ID" value="NZ_JBHULI010000002.1"/>
</dbReference>
<keyword evidence="4" id="KW-0680">Restriction system</keyword>
<dbReference type="GO" id="GO:0003886">
    <property type="term" value="F:DNA (cytosine-5-)-methyltransferase activity"/>
    <property type="evidence" value="ECO:0007669"/>
    <property type="project" value="UniProtKB-EC"/>
</dbReference>
<reference evidence="10" key="1">
    <citation type="journal article" date="2019" name="Int. J. Syst. Evol. Microbiol.">
        <title>The Global Catalogue of Microorganisms (GCM) 10K type strain sequencing project: providing services to taxonomists for standard genome sequencing and annotation.</title>
        <authorList>
            <consortium name="The Broad Institute Genomics Platform"/>
            <consortium name="The Broad Institute Genome Sequencing Center for Infectious Disease"/>
            <person name="Wu L."/>
            <person name="Ma J."/>
        </authorList>
    </citation>
    <scope>NUCLEOTIDE SEQUENCE [LARGE SCALE GENOMIC DNA]</scope>
    <source>
        <strain evidence="10">KCTC 52042</strain>
    </source>
</reference>
<keyword evidence="1 6" id="KW-0489">Methyltransferase</keyword>
<dbReference type="InterPro" id="IPR050750">
    <property type="entry name" value="C5-MTase"/>
</dbReference>
<sequence length="343" mass="39944">MYTVGGLFSGVGGIELGFERTGKFRVLWANENDKYACETYRENHDHRLFEKSIYDLKASELQPVDVLTGGFPCQAFSIAGYRKGFQDERGELFFEIMRLVDEFEEIGHKPKVLFLENVKNFSTHDNGKTIKVVEKEIRKRGYSFFVEVINTSEVTDIPQNRERTFMVCFKDENRWNELIKDEKNAGDVFQDLFPPKKCKSKKHIQEMLSNEKVDDRFYYDDRYKMFNQIKEAVTSPDTTYQWRRKYVRKNKSNEFPTLTANMGTGGHNVPLIKDKSGIRKLTPKECFRVQGFPEIKLPDLRGDAQLYKQAGNMVTVDVIQLIAESIGKSLDYKFQDNVEYQVA</sequence>
<dbReference type="PROSITE" id="PS00094">
    <property type="entry name" value="C5_MTASE_1"/>
    <property type="match status" value="1"/>
</dbReference>